<proteinExistence type="predicted"/>
<feature type="domain" description="ATPase BadF/BadG/BcrA/BcrD type" evidence="1">
    <location>
        <begin position="6"/>
        <end position="257"/>
    </location>
</feature>
<dbReference type="Pfam" id="PF01869">
    <property type="entry name" value="BcrAD_BadFG"/>
    <property type="match status" value="1"/>
</dbReference>
<dbReference type="CDD" id="cd24082">
    <property type="entry name" value="ASKHA_NBD_GspK-like"/>
    <property type="match status" value="1"/>
</dbReference>
<evidence type="ECO:0000313" key="2">
    <source>
        <dbReference type="EMBL" id="MBB6099827.1"/>
    </source>
</evidence>
<dbReference type="Proteomes" id="UP000569951">
    <property type="component" value="Unassembled WGS sequence"/>
</dbReference>
<dbReference type="EC" id="2.7.1.8" evidence="2"/>
<reference evidence="2 3" key="1">
    <citation type="submission" date="2020-08" db="EMBL/GenBank/DDBJ databases">
        <title>Genomic Encyclopedia of Type Strains, Phase IV (KMG-IV): sequencing the most valuable type-strain genomes for metagenomic binning, comparative biology and taxonomic classification.</title>
        <authorList>
            <person name="Goeker M."/>
        </authorList>
    </citation>
    <scope>NUCLEOTIDE SEQUENCE [LARGE SCALE GENOMIC DNA]</scope>
    <source>
        <strain evidence="2 3">DSM 21458</strain>
    </source>
</reference>
<evidence type="ECO:0000259" key="1">
    <source>
        <dbReference type="Pfam" id="PF01869"/>
    </source>
</evidence>
<dbReference type="GO" id="GO:0047931">
    <property type="term" value="F:glucosamine kinase activity"/>
    <property type="evidence" value="ECO:0007669"/>
    <property type="project" value="UniProtKB-EC"/>
</dbReference>
<keyword evidence="2" id="KW-0808">Transferase</keyword>
<evidence type="ECO:0000313" key="3">
    <source>
        <dbReference type="Proteomes" id="UP000569951"/>
    </source>
</evidence>
<keyword evidence="3" id="KW-1185">Reference proteome</keyword>
<sequence>MRTFAVGVDAGGTSCRARLTLDGTVLGEGVAGSANPRQVGLEAARAALEAAVRRAFAAAGLPFEPARVSLHAGVAGLATEADIAAFTAPPHPYAALSAEGDSTLTLRAFFGGEPGVLLMLGTGCIALARARDGRLLRRNGWGFPLERGGGADLGLEALRLGLAAWENGEDTPLAARLRAEFESPRAVMDWARGKASGDYARFAPLLLEAHAAGDAGAAAVLENWAALCRRLVAELRAESAAVQVGVWGGLAPALLRLTELEGRIEPRMGPLEAAVLEAERLRV</sequence>
<name>A0A841I2C0_9DEIO</name>
<accession>A0A841I2C0</accession>
<dbReference type="RefSeq" id="WP_183988560.1">
    <property type="nucleotide sequence ID" value="NZ_JACHHG010000015.1"/>
</dbReference>
<organism evidence="2 3">
    <name type="scientific">Deinobacterium chartae</name>
    <dbReference type="NCBI Taxonomy" id="521158"/>
    <lineage>
        <taxon>Bacteria</taxon>
        <taxon>Thermotogati</taxon>
        <taxon>Deinococcota</taxon>
        <taxon>Deinococci</taxon>
        <taxon>Deinococcales</taxon>
        <taxon>Deinococcaceae</taxon>
        <taxon>Deinobacterium</taxon>
    </lineage>
</organism>
<dbReference type="AlphaFoldDB" id="A0A841I2C0"/>
<dbReference type="InterPro" id="IPR052519">
    <property type="entry name" value="Euk-type_GlcNAc_Kinase"/>
</dbReference>
<keyword evidence="2" id="KW-0418">Kinase</keyword>
<dbReference type="EMBL" id="JACHHG010000015">
    <property type="protein sequence ID" value="MBB6099827.1"/>
    <property type="molecule type" value="Genomic_DNA"/>
</dbReference>
<comment type="caution">
    <text evidence="2">The sequence shown here is derived from an EMBL/GenBank/DDBJ whole genome shotgun (WGS) entry which is preliminary data.</text>
</comment>
<dbReference type="SUPFAM" id="SSF53067">
    <property type="entry name" value="Actin-like ATPase domain"/>
    <property type="match status" value="2"/>
</dbReference>
<dbReference type="PANTHER" id="PTHR43190:SF3">
    <property type="entry name" value="N-ACETYL-D-GLUCOSAMINE KINASE"/>
    <property type="match status" value="1"/>
</dbReference>
<gene>
    <name evidence="2" type="ORF">HNR42_003285</name>
</gene>
<dbReference type="InterPro" id="IPR002731">
    <property type="entry name" value="ATPase_BadF"/>
</dbReference>
<dbReference type="InterPro" id="IPR043129">
    <property type="entry name" value="ATPase_NBD"/>
</dbReference>
<dbReference type="PANTHER" id="PTHR43190">
    <property type="entry name" value="N-ACETYL-D-GLUCOSAMINE KINASE"/>
    <property type="match status" value="1"/>
</dbReference>
<dbReference type="Gene3D" id="3.30.420.40">
    <property type="match status" value="2"/>
</dbReference>
<protein>
    <submittedName>
        <fullName evidence="2">Glucosamine kinase</fullName>
        <ecNumber evidence="2">2.7.1.8</ecNumber>
    </submittedName>
</protein>